<dbReference type="GO" id="GO:0009966">
    <property type="term" value="P:regulation of signal transduction"/>
    <property type="evidence" value="ECO:0007669"/>
    <property type="project" value="TreeGrafter"/>
</dbReference>
<dbReference type="GO" id="GO:0001664">
    <property type="term" value="F:G protein-coupled receptor binding"/>
    <property type="evidence" value="ECO:0007669"/>
    <property type="project" value="TreeGrafter"/>
</dbReference>
<feature type="region of interest" description="Disordered" evidence="6">
    <location>
        <begin position="503"/>
        <end position="524"/>
    </location>
</feature>
<evidence type="ECO:0000259" key="8">
    <source>
        <dbReference type="PROSITE" id="PS51285"/>
    </source>
</evidence>
<feature type="domain" description="Protein kinase" evidence="7">
    <location>
        <begin position="21"/>
        <end position="285"/>
    </location>
</feature>
<dbReference type="Gene3D" id="1.10.510.10">
    <property type="entry name" value="Transferase(Phosphotransferase) domain 1"/>
    <property type="match status" value="1"/>
</dbReference>
<dbReference type="PROSITE" id="PS50011">
    <property type="entry name" value="PROTEIN_KINASE_DOM"/>
    <property type="match status" value="1"/>
</dbReference>
<organism evidence="9 10">
    <name type="scientific">Sistotremastrum niveocremeum HHB9708</name>
    <dbReference type="NCBI Taxonomy" id="1314777"/>
    <lineage>
        <taxon>Eukaryota</taxon>
        <taxon>Fungi</taxon>
        <taxon>Dikarya</taxon>
        <taxon>Basidiomycota</taxon>
        <taxon>Agaricomycotina</taxon>
        <taxon>Agaricomycetes</taxon>
        <taxon>Sistotremastrales</taxon>
        <taxon>Sistotremastraceae</taxon>
        <taxon>Sertulicium</taxon>
        <taxon>Sertulicium niveocremeum</taxon>
    </lineage>
</organism>
<evidence type="ECO:0000256" key="4">
    <source>
        <dbReference type="ARBA" id="ARBA00022777"/>
    </source>
</evidence>
<dbReference type="PANTHER" id="PTHR24355:SF30">
    <property type="entry name" value="SERINE_THREONINE-PROTEIN KINASE 32B ISOFORM X1"/>
    <property type="match status" value="1"/>
</dbReference>
<dbReference type="InterPro" id="IPR008271">
    <property type="entry name" value="Ser/Thr_kinase_AS"/>
</dbReference>
<evidence type="ECO:0000256" key="6">
    <source>
        <dbReference type="SAM" id="MobiDB-lite"/>
    </source>
</evidence>
<dbReference type="InterPro" id="IPR000961">
    <property type="entry name" value="AGC-kinase_C"/>
</dbReference>
<dbReference type="SUPFAM" id="SSF56112">
    <property type="entry name" value="Protein kinase-like (PK-like)"/>
    <property type="match status" value="1"/>
</dbReference>
<dbReference type="Pfam" id="PF00069">
    <property type="entry name" value="Pkinase"/>
    <property type="match status" value="1"/>
</dbReference>
<gene>
    <name evidence="9" type="ORF">SISNIDRAFT_429200</name>
</gene>
<feature type="region of interest" description="Disordered" evidence="6">
    <location>
        <begin position="443"/>
        <end position="471"/>
    </location>
</feature>
<evidence type="ECO:0000256" key="3">
    <source>
        <dbReference type="ARBA" id="ARBA00022741"/>
    </source>
</evidence>
<dbReference type="PROSITE" id="PS51285">
    <property type="entry name" value="AGC_KINASE_CTER"/>
    <property type="match status" value="1"/>
</dbReference>
<dbReference type="EMBL" id="KV419410">
    <property type="protein sequence ID" value="KZS92536.1"/>
    <property type="molecule type" value="Genomic_DNA"/>
</dbReference>
<feature type="compositionally biased region" description="Low complexity" evidence="6">
    <location>
        <begin position="515"/>
        <end position="524"/>
    </location>
</feature>
<evidence type="ECO:0000256" key="2">
    <source>
        <dbReference type="ARBA" id="ARBA00022679"/>
    </source>
</evidence>
<keyword evidence="1" id="KW-0723">Serine/threonine-protein kinase</keyword>
<evidence type="ECO:0000256" key="1">
    <source>
        <dbReference type="ARBA" id="ARBA00022527"/>
    </source>
</evidence>
<keyword evidence="10" id="KW-1185">Reference proteome</keyword>
<evidence type="ECO:0000259" key="7">
    <source>
        <dbReference type="PROSITE" id="PS50011"/>
    </source>
</evidence>
<dbReference type="Proteomes" id="UP000076722">
    <property type="component" value="Unassembled WGS sequence"/>
</dbReference>
<dbReference type="PANTHER" id="PTHR24355">
    <property type="entry name" value="G PROTEIN-COUPLED RECEPTOR KINASE/RIBOSOMAL PROTEIN S6 KINASE"/>
    <property type="match status" value="1"/>
</dbReference>
<keyword evidence="2" id="KW-0808">Transferase</keyword>
<proteinExistence type="predicted"/>
<dbReference type="STRING" id="1314777.A0A164TPD6"/>
<dbReference type="InterPro" id="IPR011009">
    <property type="entry name" value="Kinase-like_dom_sf"/>
</dbReference>
<keyword evidence="4 9" id="KW-0418">Kinase</keyword>
<keyword evidence="5" id="KW-0067">ATP-binding</keyword>
<evidence type="ECO:0000256" key="5">
    <source>
        <dbReference type="ARBA" id="ARBA00022840"/>
    </source>
</evidence>
<dbReference type="Gene3D" id="3.30.200.20">
    <property type="entry name" value="Phosphorylase Kinase, domain 1"/>
    <property type="match status" value="1"/>
</dbReference>
<dbReference type="PROSITE" id="PS00108">
    <property type="entry name" value="PROTEIN_KINASE_ST"/>
    <property type="match status" value="1"/>
</dbReference>
<reference evidence="9 10" key="1">
    <citation type="journal article" date="2016" name="Mol. Biol. Evol.">
        <title>Comparative Genomics of Early-Diverging Mushroom-Forming Fungi Provides Insights into the Origins of Lignocellulose Decay Capabilities.</title>
        <authorList>
            <person name="Nagy L.G."/>
            <person name="Riley R."/>
            <person name="Tritt A."/>
            <person name="Adam C."/>
            <person name="Daum C."/>
            <person name="Floudas D."/>
            <person name="Sun H."/>
            <person name="Yadav J.S."/>
            <person name="Pangilinan J."/>
            <person name="Larsson K.H."/>
            <person name="Matsuura K."/>
            <person name="Barry K."/>
            <person name="Labutti K."/>
            <person name="Kuo R."/>
            <person name="Ohm R.A."/>
            <person name="Bhattacharya S.S."/>
            <person name="Shirouzu T."/>
            <person name="Yoshinaga Y."/>
            <person name="Martin F.M."/>
            <person name="Grigoriev I.V."/>
            <person name="Hibbett D.S."/>
        </authorList>
    </citation>
    <scope>NUCLEOTIDE SEQUENCE [LARGE SCALE GENOMIC DNA]</scope>
    <source>
        <strain evidence="9 10">HHB9708</strain>
    </source>
</reference>
<protein>
    <submittedName>
        <fullName evidence="9">Kinase-like protein</fullName>
    </submittedName>
</protein>
<dbReference type="GO" id="GO:0005524">
    <property type="term" value="F:ATP binding"/>
    <property type="evidence" value="ECO:0007669"/>
    <property type="project" value="UniProtKB-KW"/>
</dbReference>
<evidence type="ECO:0000313" key="9">
    <source>
        <dbReference type="EMBL" id="KZS92536.1"/>
    </source>
</evidence>
<dbReference type="GO" id="GO:0004703">
    <property type="term" value="F:G protein-coupled receptor kinase activity"/>
    <property type="evidence" value="ECO:0007669"/>
    <property type="project" value="TreeGrafter"/>
</dbReference>
<feature type="compositionally biased region" description="Polar residues" evidence="6">
    <location>
        <begin position="406"/>
        <end position="415"/>
    </location>
</feature>
<dbReference type="GO" id="GO:0007186">
    <property type="term" value="P:G protein-coupled receptor signaling pathway"/>
    <property type="evidence" value="ECO:0007669"/>
    <property type="project" value="TreeGrafter"/>
</dbReference>
<accession>A0A164TPD6</accession>
<keyword evidence="3" id="KW-0547">Nucleotide-binding</keyword>
<dbReference type="SMART" id="SM00220">
    <property type="entry name" value="S_TKc"/>
    <property type="match status" value="1"/>
</dbReference>
<dbReference type="AlphaFoldDB" id="A0A164TPD6"/>
<feature type="region of interest" description="Disordered" evidence="6">
    <location>
        <begin position="390"/>
        <end position="415"/>
    </location>
</feature>
<feature type="domain" description="AGC-kinase C-terminal" evidence="8">
    <location>
        <begin position="286"/>
        <end position="368"/>
    </location>
</feature>
<feature type="compositionally biased region" description="Basic and acidic residues" evidence="6">
    <location>
        <begin position="390"/>
        <end position="403"/>
    </location>
</feature>
<name>A0A164TPD6_9AGAM</name>
<evidence type="ECO:0000313" key="10">
    <source>
        <dbReference type="Proteomes" id="UP000076722"/>
    </source>
</evidence>
<dbReference type="InterPro" id="IPR000719">
    <property type="entry name" value="Prot_kinase_dom"/>
</dbReference>
<sequence>MGCCNSSTINWEEEEVWLGHFELGRAIGKGGFTRVKAVEYKRTGEQYALKFMHKSIIAKKKSAKSYIQERKILETIDHPYIVNLRWAFQDDHYLYYVLDLMLGGDLRFHHDRKWCPGEPAIKLWIAQIVLATTYLHSQRVIHRDLKLDNILLDSKGHAHITDFNCATWISSSHQHSQQAGTRRYMAPEMLKGTGYDWQIDYWAIGMIAYEMLFKDIPFGKSAKTENAMYNSIIEDEVVFPPNVDELCSREGQDFIRGLLRKDPSQRLACQSRRTSFAQIRDHPWFRGMDWEKLARKEIPSTFIPSADKMNFDISHELDEFLVIDKPLTQGRRRNKNRDLEKLKPQDRLMEEEFLPFDYTKSRRSSQMTQANARAQLLTHAAARVSAAHVAESRRNSNDYDPRNRAVSPTPTMVPRTTSVRYPAAASYSDVQSGAIAEEPTYIITPPDGVEMPPAAYHPISRPRTAEGRRTRPLPLDLSQLNAMNKRSSLQYPSSLSNGTSITLAQSRETLRKSSSKSSSLSSPR</sequence>